<sequence>MVRRPVAFPPGRRARKKVVARLHPTLHKGSSLPMRILVIEDEPHLGAAVQEHVQQAGHTVDWFTTLEEARAALAAVQYDCLLLDLGLPDGHGRTLLREIRRTNSPLSILITTAENQISDRIAGLSEGADDYLAKPYNLDELLARITAVGRRYRPLIDNRLNVGESEIDLERKRLTRNGQLIDLTAREWALVELLARRPGAICSRQQIEDALYNLEEEIDSNAIEVFVSRVRKKLGADAIRTVRGRGYYLENTTAP</sequence>
<dbReference type="GO" id="GO:0000156">
    <property type="term" value="F:phosphorelay response regulator activity"/>
    <property type="evidence" value="ECO:0007669"/>
    <property type="project" value="TreeGrafter"/>
</dbReference>
<dbReference type="KEGG" id="aot:AcetOri_orf01853"/>
<keyword evidence="2" id="KW-0597">Phosphoprotein</keyword>
<dbReference type="InterPro" id="IPR036388">
    <property type="entry name" value="WH-like_DNA-bd_sf"/>
</dbReference>
<feature type="domain" description="Response regulatory" evidence="4">
    <location>
        <begin position="35"/>
        <end position="149"/>
    </location>
</feature>
<keyword evidence="1 3" id="KW-0238">DNA-binding</keyword>
<dbReference type="SMART" id="SM00448">
    <property type="entry name" value="REC"/>
    <property type="match status" value="1"/>
</dbReference>
<dbReference type="EMBL" id="AP018515">
    <property type="protein sequence ID" value="BBC79586.1"/>
    <property type="molecule type" value="Genomic_DNA"/>
</dbReference>
<dbReference type="AlphaFoldDB" id="A0A2Z5ZGP3"/>
<gene>
    <name evidence="6" type="ORF">AcetOrient_orf01853</name>
</gene>
<dbReference type="PANTHER" id="PTHR48111">
    <property type="entry name" value="REGULATOR OF RPOS"/>
    <property type="match status" value="1"/>
</dbReference>
<evidence type="ECO:0000259" key="5">
    <source>
        <dbReference type="PROSITE" id="PS51755"/>
    </source>
</evidence>
<dbReference type="Pfam" id="PF00486">
    <property type="entry name" value="Trans_reg_C"/>
    <property type="match status" value="1"/>
</dbReference>
<dbReference type="PANTHER" id="PTHR48111:SF36">
    <property type="entry name" value="TRANSCRIPTIONAL REGULATORY PROTEIN CUTR"/>
    <property type="match status" value="1"/>
</dbReference>
<feature type="DNA-binding region" description="OmpR/PhoB-type" evidence="3">
    <location>
        <begin position="157"/>
        <end position="251"/>
    </location>
</feature>
<evidence type="ECO:0000313" key="7">
    <source>
        <dbReference type="Proteomes" id="UP000270034"/>
    </source>
</evidence>
<dbReference type="CDD" id="cd00383">
    <property type="entry name" value="trans_reg_C"/>
    <property type="match status" value="1"/>
</dbReference>
<dbReference type="InterPro" id="IPR001789">
    <property type="entry name" value="Sig_transdc_resp-reg_receiver"/>
</dbReference>
<reference evidence="6 7" key="1">
    <citation type="submission" date="2018-02" db="EMBL/GenBank/DDBJ databases">
        <title>Acetobacter orientalis genome.</title>
        <authorList>
            <person name="Nakashima N."/>
            <person name="Tamura T."/>
        </authorList>
    </citation>
    <scope>NUCLEOTIDE SEQUENCE [LARGE SCALE GENOMIC DNA]</scope>
    <source>
        <strain evidence="6 7">FAN1</strain>
    </source>
</reference>
<dbReference type="Gene3D" id="3.40.50.2300">
    <property type="match status" value="1"/>
</dbReference>
<dbReference type="Pfam" id="PF00072">
    <property type="entry name" value="Response_reg"/>
    <property type="match status" value="1"/>
</dbReference>
<dbReference type="Proteomes" id="UP000270034">
    <property type="component" value="Chromosome"/>
</dbReference>
<dbReference type="InterPro" id="IPR039420">
    <property type="entry name" value="WalR-like"/>
</dbReference>
<dbReference type="Gene3D" id="6.10.250.690">
    <property type="match status" value="1"/>
</dbReference>
<feature type="modified residue" description="4-aspartylphosphate" evidence="2">
    <location>
        <position position="84"/>
    </location>
</feature>
<organism evidence="6 7">
    <name type="scientific">Acetobacter orientalis</name>
    <dbReference type="NCBI Taxonomy" id="146474"/>
    <lineage>
        <taxon>Bacteria</taxon>
        <taxon>Pseudomonadati</taxon>
        <taxon>Pseudomonadota</taxon>
        <taxon>Alphaproteobacteria</taxon>
        <taxon>Acetobacterales</taxon>
        <taxon>Acetobacteraceae</taxon>
        <taxon>Acetobacter</taxon>
    </lineage>
</organism>
<proteinExistence type="predicted"/>
<evidence type="ECO:0000259" key="4">
    <source>
        <dbReference type="PROSITE" id="PS50110"/>
    </source>
</evidence>
<dbReference type="GO" id="GO:0032993">
    <property type="term" value="C:protein-DNA complex"/>
    <property type="evidence" value="ECO:0007669"/>
    <property type="project" value="TreeGrafter"/>
</dbReference>
<dbReference type="GO" id="GO:0006355">
    <property type="term" value="P:regulation of DNA-templated transcription"/>
    <property type="evidence" value="ECO:0007669"/>
    <property type="project" value="InterPro"/>
</dbReference>
<evidence type="ECO:0000313" key="6">
    <source>
        <dbReference type="EMBL" id="BBC79586.1"/>
    </source>
</evidence>
<dbReference type="PROSITE" id="PS51755">
    <property type="entry name" value="OMPR_PHOB"/>
    <property type="match status" value="1"/>
</dbReference>
<dbReference type="PROSITE" id="PS50110">
    <property type="entry name" value="RESPONSE_REGULATORY"/>
    <property type="match status" value="1"/>
</dbReference>
<dbReference type="GO" id="GO:0005829">
    <property type="term" value="C:cytosol"/>
    <property type="evidence" value="ECO:0007669"/>
    <property type="project" value="TreeGrafter"/>
</dbReference>
<dbReference type="Gene3D" id="1.10.10.10">
    <property type="entry name" value="Winged helix-like DNA-binding domain superfamily/Winged helix DNA-binding domain"/>
    <property type="match status" value="1"/>
</dbReference>
<dbReference type="SMART" id="SM00862">
    <property type="entry name" value="Trans_reg_C"/>
    <property type="match status" value="1"/>
</dbReference>
<dbReference type="InterPro" id="IPR011006">
    <property type="entry name" value="CheY-like_superfamily"/>
</dbReference>
<evidence type="ECO:0000256" key="3">
    <source>
        <dbReference type="PROSITE-ProRule" id="PRU01091"/>
    </source>
</evidence>
<evidence type="ECO:0000256" key="2">
    <source>
        <dbReference type="PROSITE-ProRule" id="PRU00169"/>
    </source>
</evidence>
<protein>
    <submittedName>
        <fullName evidence="6">DNA-binding response regulator</fullName>
    </submittedName>
</protein>
<feature type="domain" description="OmpR/PhoB-type" evidence="5">
    <location>
        <begin position="157"/>
        <end position="251"/>
    </location>
</feature>
<accession>A0A2Z5ZGP3</accession>
<evidence type="ECO:0000256" key="1">
    <source>
        <dbReference type="ARBA" id="ARBA00023125"/>
    </source>
</evidence>
<dbReference type="GO" id="GO:0000976">
    <property type="term" value="F:transcription cis-regulatory region binding"/>
    <property type="evidence" value="ECO:0007669"/>
    <property type="project" value="TreeGrafter"/>
</dbReference>
<name>A0A2Z5ZGP3_9PROT</name>
<dbReference type="InterPro" id="IPR001867">
    <property type="entry name" value="OmpR/PhoB-type_DNA-bd"/>
</dbReference>
<dbReference type="SUPFAM" id="SSF52172">
    <property type="entry name" value="CheY-like"/>
    <property type="match status" value="1"/>
</dbReference>